<dbReference type="InterPro" id="IPR008253">
    <property type="entry name" value="Marvel"/>
</dbReference>
<gene>
    <name evidence="12" type="primary">109536626</name>
    <name evidence="11" type="ORF">D910_05858</name>
    <name evidence="10" type="ORF">YQE_05559</name>
</gene>
<feature type="compositionally biased region" description="Polar residues" evidence="7">
    <location>
        <begin position="184"/>
        <end position="193"/>
    </location>
</feature>
<evidence type="ECO:0000256" key="5">
    <source>
        <dbReference type="ARBA" id="ARBA00023136"/>
    </source>
</evidence>
<feature type="transmembrane region" description="Helical" evidence="8">
    <location>
        <begin position="105"/>
        <end position="126"/>
    </location>
</feature>
<reference evidence="13 14" key="1">
    <citation type="journal article" date="2013" name="Genome Biol.">
        <title>Draft genome of the mountain pine beetle, Dendroctonus ponderosae Hopkins, a major forest pest.</title>
        <authorList>
            <person name="Keeling C.I."/>
            <person name="Yuen M.M."/>
            <person name="Liao N.Y."/>
            <person name="Docking T.R."/>
            <person name="Chan S.K."/>
            <person name="Taylor G.A."/>
            <person name="Palmquist D.L."/>
            <person name="Jackman S.D."/>
            <person name="Nguyen A."/>
            <person name="Li M."/>
            <person name="Henderson H."/>
            <person name="Janes J.K."/>
            <person name="Zhao Y."/>
            <person name="Pandoh P."/>
            <person name="Moore R."/>
            <person name="Sperling F.A."/>
            <person name="Huber D.P."/>
            <person name="Birol I."/>
            <person name="Jones S.J."/>
            <person name="Bohlmann J."/>
        </authorList>
    </citation>
    <scope>NUCLEOTIDE SEQUENCE</scope>
</reference>
<comment type="similarity">
    <text evidence="2">Belongs to the synaptogyrin family.</text>
</comment>
<proteinExistence type="inferred from homology"/>
<name>N6UB50_DENPD</name>
<feature type="transmembrane region" description="Helical" evidence="8">
    <location>
        <begin position="27"/>
        <end position="49"/>
    </location>
</feature>
<evidence type="ECO:0000259" key="9">
    <source>
        <dbReference type="PROSITE" id="PS51225"/>
    </source>
</evidence>
<feature type="transmembrane region" description="Helical" evidence="8">
    <location>
        <begin position="146"/>
        <end position="168"/>
    </location>
</feature>
<dbReference type="STRING" id="77166.N6UB50"/>
<dbReference type="GO" id="GO:0030672">
    <property type="term" value="C:synaptic vesicle membrane"/>
    <property type="evidence" value="ECO:0007669"/>
    <property type="project" value="TreeGrafter"/>
</dbReference>
<dbReference type="HOGENOM" id="CLU_079186_0_1_1"/>
<dbReference type="EnsemblMetazoa" id="XM_019902923.1">
    <property type="protein sequence ID" value="XP_019758482.1"/>
    <property type="gene ID" value="LOC109536626"/>
</dbReference>
<dbReference type="GO" id="GO:0031594">
    <property type="term" value="C:neuromuscular junction"/>
    <property type="evidence" value="ECO:0007669"/>
    <property type="project" value="TreeGrafter"/>
</dbReference>
<evidence type="ECO:0000256" key="8">
    <source>
        <dbReference type="SAM" id="Phobius"/>
    </source>
</evidence>
<dbReference type="InterPro" id="IPR016579">
    <property type="entry name" value="Synaptogyrin"/>
</dbReference>
<evidence type="ECO:0000256" key="1">
    <source>
        <dbReference type="ARBA" id="ARBA00004141"/>
    </source>
</evidence>
<dbReference type="PROSITE" id="PS51225">
    <property type="entry name" value="MARVEL"/>
    <property type="match status" value="1"/>
</dbReference>
<dbReference type="AlphaFoldDB" id="N6UB50"/>
<dbReference type="PANTHER" id="PTHR10838:SF20">
    <property type="entry name" value="SYNAPTOGYRIN"/>
    <property type="match status" value="1"/>
</dbReference>
<organism evidence="10">
    <name type="scientific">Dendroctonus ponderosae</name>
    <name type="common">Mountain pine beetle</name>
    <dbReference type="NCBI Taxonomy" id="77166"/>
    <lineage>
        <taxon>Eukaryota</taxon>
        <taxon>Metazoa</taxon>
        <taxon>Ecdysozoa</taxon>
        <taxon>Arthropoda</taxon>
        <taxon>Hexapoda</taxon>
        <taxon>Insecta</taxon>
        <taxon>Pterygota</taxon>
        <taxon>Neoptera</taxon>
        <taxon>Endopterygota</taxon>
        <taxon>Coleoptera</taxon>
        <taxon>Polyphaga</taxon>
        <taxon>Cucujiformia</taxon>
        <taxon>Curculionidae</taxon>
        <taxon>Scolytinae</taxon>
        <taxon>Dendroctonus</taxon>
    </lineage>
</organism>
<comment type="subcellular location">
    <subcellularLocation>
        <location evidence="1">Membrane</location>
        <topology evidence="1">Multi-pass membrane protein</topology>
    </subcellularLocation>
</comment>
<feature type="non-terminal residue" evidence="10">
    <location>
        <position position="1"/>
    </location>
</feature>
<dbReference type="Proteomes" id="UP000019118">
    <property type="component" value="Unassembled WGS sequence"/>
</dbReference>
<dbReference type="OrthoDB" id="10041611at2759"/>
<evidence type="ECO:0000256" key="2">
    <source>
        <dbReference type="ARBA" id="ARBA00010252"/>
    </source>
</evidence>
<evidence type="ECO:0000256" key="6">
    <source>
        <dbReference type="PROSITE-ProRule" id="PRU00581"/>
    </source>
</evidence>
<evidence type="ECO:0000313" key="11">
    <source>
        <dbReference type="EMBL" id="ERL88472.1"/>
    </source>
</evidence>
<evidence type="ECO:0000313" key="13">
    <source>
        <dbReference type="Proteomes" id="UP000019118"/>
    </source>
</evidence>
<feature type="transmembrane region" description="Helical" evidence="8">
    <location>
        <begin position="71"/>
        <end position="93"/>
    </location>
</feature>
<evidence type="ECO:0000256" key="3">
    <source>
        <dbReference type="ARBA" id="ARBA00022692"/>
    </source>
</evidence>
<dbReference type="PANTHER" id="PTHR10838">
    <property type="entry name" value="SYNAPTOGYRIN"/>
    <property type="match status" value="1"/>
</dbReference>
<feature type="compositionally biased region" description="Polar residues" evidence="7">
    <location>
        <begin position="217"/>
        <end position="227"/>
    </location>
</feature>
<keyword evidence="4 8" id="KW-1133">Transmembrane helix</keyword>
<evidence type="ECO:0000313" key="14">
    <source>
        <dbReference type="Proteomes" id="UP000030742"/>
    </source>
</evidence>
<feature type="domain" description="MARVEL" evidence="9">
    <location>
        <begin position="21"/>
        <end position="172"/>
    </location>
</feature>
<reference evidence="12" key="2">
    <citation type="submission" date="2024-08" db="UniProtKB">
        <authorList>
            <consortium name="EnsemblMetazoa"/>
        </authorList>
    </citation>
    <scope>IDENTIFICATION</scope>
</reference>
<keyword evidence="5 6" id="KW-0472">Membrane</keyword>
<feature type="region of interest" description="Disordered" evidence="7">
    <location>
        <begin position="184"/>
        <end position="227"/>
    </location>
</feature>
<accession>N6UB50</accession>
<evidence type="ECO:0000256" key="7">
    <source>
        <dbReference type="SAM" id="MobiDB-lite"/>
    </source>
</evidence>
<dbReference type="OMA" id="FYLWSQW"/>
<dbReference type="Pfam" id="PF01284">
    <property type="entry name" value="MARVEL"/>
    <property type="match status" value="1"/>
</dbReference>
<evidence type="ECO:0000313" key="12">
    <source>
        <dbReference type="EnsemblMetazoa" id="XP_019758482.1"/>
    </source>
</evidence>
<dbReference type="EMBL" id="KB740928">
    <property type="protein sequence ID" value="ENN77881.1"/>
    <property type="molecule type" value="Genomic_DNA"/>
</dbReference>
<keyword evidence="3 6" id="KW-0812">Transmembrane</keyword>
<evidence type="ECO:0000256" key="4">
    <source>
        <dbReference type="ARBA" id="ARBA00022989"/>
    </source>
</evidence>
<dbReference type="Proteomes" id="UP000030742">
    <property type="component" value="Unassembled WGS sequence"/>
</dbReference>
<sequence length="227" mass="24787">MEGAGAYGGGKAGGAFDPISFVQRPQVILRAVSWLFSIIVFGCISSQAWQPEADGKKLVCLYNGDTNACNYGVGISVIAFLASMGFLVGEYLFEQMSSAKTRKHYVLADFAFSAFWAFLYFVGFWYLCNQWAKSATPRNDVGVSNVRAAIAFSFFAIFSWAASAFLAFKRFKQGSDAAFSSNFESDNMQSSYPSYPGGPDLDQQYQEPPFSGGPNPRGTSDFQAPAY</sequence>
<dbReference type="PIRSF" id="PIRSF011282">
    <property type="entry name" value="Synaptogyrin"/>
    <property type="match status" value="1"/>
</dbReference>
<evidence type="ECO:0000313" key="10">
    <source>
        <dbReference type="EMBL" id="ENN77881.1"/>
    </source>
</evidence>
<dbReference type="EMBL" id="KB632064">
    <property type="protein sequence ID" value="ERL88472.1"/>
    <property type="molecule type" value="Genomic_DNA"/>
</dbReference>
<protein>
    <recommendedName>
        <fullName evidence="9">MARVEL domain-containing protein</fullName>
    </recommendedName>
</protein>
<keyword evidence="13" id="KW-1185">Reference proteome</keyword>